<sequence>MNQLNILTLLFVALLGLVSARDSAGKDFVFSFAIDNSLSYAAQTSVFIVPTSKDSNCTIKYTDEYSLITKQATAKYGQLNEVTLDENSVSTPIDYISYGFNDNAHTDFRIFVKCNQEVTLYGRLNEPLNNFGDMFLIPASTNAGTKYVIPIPAQYSNKRGSLLVLPVAQTGLVTVSVEGYINGVLKSNKTNTYDVTLVQSQHYTSILILHTTDNATVIITSSTPVMVSFTTSFATTSNSGTDGSCGQSCNRDYITFMPLPEHPKTCSNGALFHDHRMITSDLTTSLYIAPPTVPPTCDEVFSLSVFGINDNSKGVSKIIPRTGTSSITLTDKPEVATNSKHGVMPMYRLGSILTKPDSLTAFGHIAHIVPSTAEWVSGKTQFFALGKDCVIEFYKVGFATDSIRLDKAPLVKGSFTSNVLSYFGNKYAHGIVPITSYGLHTFETSGHYVLYVVCKNVNGPYNALGYLTGFNKRS</sequence>
<protein>
    <submittedName>
        <fullName evidence="2">IgGFc_binding domain-containing protein</fullName>
    </submittedName>
</protein>
<evidence type="ECO:0000313" key="2">
    <source>
        <dbReference type="WBParaSite" id="RSKR_0000878800.1"/>
    </source>
</evidence>
<organism evidence="1 2">
    <name type="scientific">Rhabditophanes sp. KR3021</name>
    <dbReference type="NCBI Taxonomy" id="114890"/>
    <lineage>
        <taxon>Eukaryota</taxon>
        <taxon>Metazoa</taxon>
        <taxon>Ecdysozoa</taxon>
        <taxon>Nematoda</taxon>
        <taxon>Chromadorea</taxon>
        <taxon>Rhabditida</taxon>
        <taxon>Tylenchina</taxon>
        <taxon>Panagrolaimomorpha</taxon>
        <taxon>Strongyloidoidea</taxon>
        <taxon>Alloionematidae</taxon>
        <taxon>Rhabditophanes</taxon>
    </lineage>
</organism>
<proteinExistence type="predicted"/>
<dbReference type="Proteomes" id="UP000095286">
    <property type="component" value="Unplaced"/>
</dbReference>
<name>A0AC35U9I9_9BILA</name>
<evidence type="ECO:0000313" key="1">
    <source>
        <dbReference type="Proteomes" id="UP000095286"/>
    </source>
</evidence>
<reference evidence="2" key="1">
    <citation type="submission" date="2016-11" db="UniProtKB">
        <authorList>
            <consortium name="WormBaseParasite"/>
        </authorList>
    </citation>
    <scope>IDENTIFICATION</scope>
    <source>
        <strain evidence="2">KR3021</strain>
    </source>
</reference>
<dbReference type="WBParaSite" id="RSKR_0000878800.1">
    <property type="protein sequence ID" value="RSKR_0000878800.1"/>
    <property type="gene ID" value="RSKR_0000878800"/>
</dbReference>
<accession>A0AC35U9I9</accession>